<reference evidence="9 10" key="1">
    <citation type="submission" date="2015-04" db="EMBL/GenBank/DDBJ databases">
        <title>Whole genome shotgun sequence of Sphingomonas changbaiensis NBRC 104936.</title>
        <authorList>
            <person name="Katano-Makiyama Y."/>
            <person name="Hosoyama A."/>
            <person name="Hashimoto M."/>
            <person name="Noguchi M."/>
            <person name="Tsuchikane K."/>
            <person name="Ohji S."/>
            <person name="Yamazoe A."/>
            <person name="Ichikawa N."/>
            <person name="Kimura A."/>
            <person name="Fujita N."/>
        </authorList>
    </citation>
    <scope>NUCLEOTIDE SEQUENCE [LARGE SCALE GENOMIC DNA]</scope>
    <source>
        <strain evidence="9 10">NBRC 104936</strain>
    </source>
</reference>
<evidence type="ECO:0000256" key="7">
    <source>
        <dbReference type="HAMAP-Rule" id="MF_00090"/>
    </source>
</evidence>
<dbReference type="Proteomes" id="UP000033202">
    <property type="component" value="Unassembled WGS sequence"/>
</dbReference>
<evidence type="ECO:0000256" key="1">
    <source>
        <dbReference type="ARBA" id="ARBA00004496"/>
    </source>
</evidence>
<dbReference type="InterPro" id="IPR029063">
    <property type="entry name" value="SAM-dependent_MTases_sf"/>
</dbReference>
<dbReference type="Gene3D" id="3.40.50.150">
    <property type="entry name" value="Vaccinia Virus protein VP39"/>
    <property type="match status" value="1"/>
</dbReference>
<evidence type="ECO:0000256" key="2">
    <source>
        <dbReference type="ARBA" id="ARBA00005369"/>
    </source>
</evidence>
<keyword evidence="4 7" id="KW-0489">Methyltransferase</keyword>
<dbReference type="GO" id="GO:0004719">
    <property type="term" value="F:protein-L-isoaspartate (D-aspartate) O-methyltransferase activity"/>
    <property type="evidence" value="ECO:0007669"/>
    <property type="project" value="UniProtKB-UniRule"/>
</dbReference>
<evidence type="ECO:0000313" key="10">
    <source>
        <dbReference type="Proteomes" id="UP000033202"/>
    </source>
</evidence>
<evidence type="ECO:0000256" key="6">
    <source>
        <dbReference type="ARBA" id="ARBA00022691"/>
    </source>
</evidence>
<dbReference type="NCBIfam" id="NF001453">
    <property type="entry name" value="PRK00312.1"/>
    <property type="match status" value="1"/>
</dbReference>
<dbReference type="PROSITE" id="PS51257">
    <property type="entry name" value="PROKAR_LIPOPROTEIN"/>
    <property type="match status" value="1"/>
</dbReference>
<dbReference type="EMBL" id="BBWU01000053">
    <property type="protein sequence ID" value="GAO40944.1"/>
    <property type="molecule type" value="Genomic_DNA"/>
</dbReference>
<dbReference type="AlphaFoldDB" id="A0A0E9MTR1"/>
<sequence>MVPGPRLYRHGVALLATVALASCATVPEPRAKQGFAAARAAMVGRIRRTARREYPKLAATPAFRNALRAVGGVRRELFMPESDRAQAYEDTPLPIGYGQTISDAYIVTVMTAALNLPPHAHVLEVGTGSGYQAAVLSGLAGTVHSIEIVAPLADRAKTLLASLGMTNVTVRAGDGFLGWPEAAPYDGVIVTAGAAEIPPPLIAQLKPGGTLVMPIGPEWPLEQLLVVRKAADGTLDRCSMGPVMFVPLTGRGERVRNPAEPDNRATAACF</sequence>
<dbReference type="HAMAP" id="MF_00090">
    <property type="entry name" value="PIMT"/>
    <property type="match status" value="1"/>
</dbReference>
<feature type="chain" id="PRO_5002429438" description="Protein-L-isoaspartate O-methyltransferase" evidence="8">
    <location>
        <begin position="25"/>
        <end position="270"/>
    </location>
</feature>
<comment type="similarity">
    <text evidence="2 7">Belongs to the methyltransferase superfamily. L-isoaspartyl/D-aspartyl protein methyltransferase family.</text>
</comment>
<dbReference type="PANTHER" id="PTHR11579:SF0">
    <property type="entry name" value="PROTEIN-L-ISOASPARTATE(D-ASPARTATE) O-METHYLTRANSFERASE"/>
    <property type="match status" value="1"/>
</dbReference>
<keyword evidence="3 7" id="KW-0963">Cytoplasm</keyword>
<protein>
    <recommendedName>
        <fullName evidence="7">Protein-L-isoaspartate O-methyltransferase</fullName>
        <ecNumber evidence="7">2.1.1.77</ecNumber>
    </recommendedName>
    <alternativeName>
        <fullName evidence="7">L-isoaspartyl protein carboxyl methyltransferase</fullName>
    </alternativeName>
    <alternativeName>
        <fullName evidence="7">Protein L-isoaspartyl methyltransferase</fullName>
    </alternativeName>
    <alternativeName>
        <fullName evidence="7">Protein-beta-aspartate methyltransferase</fullName>
        <shortName evidence="7">PIMT</shortName>
    </alternativeName>
</protein>
<dbReference type="Pfam" id="PF01135">
    <property type="entry name" value="PCMT"/>
    <property type="match status" value="1"/>
</dbReference>
<evidence type="ECO:0000256" key="8">
    <source>
        <dbReference type="SAM" id="SignalP"/>
    </source>
</evidence>
<dbReference type="GO" id="GO:0005737">
    <property type="term" value="C:cytoplasm"/>
    <property type="evidence" value="ECO:0007669"/>
    <property type="project" value="UniProtKB-SubCell"/>
</dbReference>
<dbReference type="PANTHER" id="PTHR11579">
    <property type="entry name" value="PROTEIN-L-ISOASPARTATE O-METHYLTRANSFERASE"/>
    <property type="match status" value="1"/>
</dbReference>
<keyword evidence="5 7" id="KW-0808">Transferase</keyword>
<feature type="active site" evidence="7">
    <location>
        <position position="102"/>
    </location>
</feature>
<dbReference type="NCBIfam" id="TIGR00080">
    <property type="entry name" value="pimt"/>
    <property type="match status" value="1"/>
</dbReference>
<evidence type="ECO:0000256" key="4">
    <source>
        <dbReference type="ARBA" id="ARBA00022603"/>
    </source>
</evidence>
<evidence type="ECO:0000256" key="5">
    <source>
        <dbReference type="ARBA" id="ARBA00022679"/>
    </source>
</evidence>
<comment type="subcellular location">
    <subcellularLocation>
        <location evidence="1 7">Cytoplasm</location>
    </subcellularLocation>
</comment>
<keyword evidence="8" id="KW-0732">Signal</keyword>
<dbReference type="EC" id="2.1.1.77" evidence="7"/>
<comment type="caution">
    <text evidence="9">The sequence shown here is derived from an EMBL/GenBank/DDBJ whole genome shotgun (WGS) entry which is preliminary data.</text>
</comment>
<dbReference type="CDD" id="cd02440">
    <property type="entry name" value="AdoMet_MTases"/>
    <property type="match status" value="1"/>
</dbReference>
<keyword evidence="10" id="KW-1185">Reference proteome</keyword>
<dbReference type="GO" id="GO:0032259">
    <property type="term" value="P:methylation"/>
    <property type="evidence" value="ECO:0007669"/>
    <property type="project" value="UniProtKB-KW"/>
</dbReference>
<name>A0A0E9MTR1_9SPHN</name>
<dbReference type="GO" id="GO:0030091">
    <property type="term" value="P:protein repair"/>
    <property type="evidence" value="ECO:0007669"/>
    <property type="project" value="UniProtKB-UniRule"/>
</dbReference>
<dbReference type="InterPro" id="IPR000682">
    <property type="entry name" value="PCMT"/>
</dbReference>
<gene>
    <name evidence="7 9" type="primary">pcm</name>
    <name evidence="9" type="ORF">SCH01S_53_00160</name>
</gene>
<dbReference type="FunFam" id="3.40.50.150:FF:000010">
    <property type="entry name" value="Protein-L-isoaspartate O-methyltransferase"/>
    <property type="match status" value="1"/>
</dbReference>
<evidence type="ECO:0000256" key="3">
    <source>
        <dbReference type="ARBA" id="ARBA00022490"/>
    </source>
</evidence>
<keyword evidence="6 7" id="KW-0949">S-adenosyl-L-methionine</keyword>
<proteinExistence type="inferred from homology"/>
<organism evidence="9 10">
    <name type="scientific">Sphingomonas changbaiensis NBRC 104936</name>
    <dbReference type="NCBI Taxonomy" id="1219043"/>
    <lineage>
        <taxon>Bacteria</taxon>
        <taxon>Pseudomonadati</taxon>
        <taxon>Pseudomonadota</taxon>
        <taxon>Alphaproteobacteria</taxon>
        <taxon>Sphingomonadales</taxon>
        <taxon>Sphingomonadaceae</taxon>
        <taxon>Sphingomonas</taxon>
    </lineage>
</organism>
<evidence type="ECO:0000313" key="9">
    <source>
        <dbReference type="EMBL" id="GAO40944.1"/>
    </source>
</evidence>
<dbReference type="SUPFAM" id="SSF53335">
    <property type="entry name" value="S-adenosyl-L-methionine-dependent methyltransferases"/>
    <property type="match status" value="1"/>
</dbReference>
<feature type="signal peptide" evidence="8">
    <location>
        <begin position="1"/>
        <end position="24"/>
    </location>
</feature>
<comment type="function">
    <text evidence="7">Catalyzes the methyl esterification of L-isoaspartyl residues in peptides and proteins that result from spontaneous decomposition of normal L-aspartyl and L-asparaginyl residues. It plays a role in the repair and/or degradation of damaged proteins.</text>
</comment>
<comment type="catalytic activity">
    <reaction evidence="7">
        <text>[protein]-L-isoaspartate + S-adenosyl-L-methionine = [protein]-L-isoaspartate alpha-methyl ester + S-adenosyl-L-homocysteine</text>
        <dbReference type="Rhea" id="RHEA:12705"/>
        <dbReference type="Rhea" id="RHEA-COMP:12143"/>
        <dbReference type="Rhea" id="RHEA-COMP:12144"/>
        <dbReference type="ChEBI" id="CHEBI:57856"/>
        <dbReference type="ChEBI" id="CHEBI:59789"/>
        <dbReference type="ChEBI" id="CHEBI:90596"/>
        <dbReference type="ChEBI" id="CHEBI:90598"/>
        <dbReference type="EC" id="2.1.1.77"/>
    </reaction>
</comment>
<accession>A0A0E9MTR1</accession>
<dbReference type="STRING" id="1219043.SCH01S_53_00160"/>